<dbReference type="PROSITE" id="PS51782">
    <property type="entry name" value="LYSM"/>
    <property type="match status" value="2"/>
</dbReference>
<dbReference type="InterPro" id="IPR052210">
    <property type="entry name" value="LysM1-like"/>
</dbReference>
<sequence>MFTNMMFSLFALAGVSIASLPPNCDRNYTIHLGDSCDIISAQQNVSTYQLSAVNAGVINTDCSNLAEGEVICLGLTGQDCNTTFVMQSGDTCSTIAAGAGIPISTLLTNNPNVNPICNDLYPGEVLCTASQIYVNLTSSQ</sequence>
<dbReference type="OrthoDB" id="5985073at2759"/>
<keyword evidence="2" id="KW-0843">Virulence</keyword>
<proteinExistence type="predicted"/>
<dbReference type="PANTHER" id="PTHR34997">
    <property type="entry name" value="AM15"/>
    <property type="match status" value="1"/>
</dbReference>
<dbReference type="Gene3D" id="3.10.350.10">
    <property type="entry name" value="LysM domain"/>
    <property type="match status" value="2"/>
</dbReference>
<evidence type="ECO:0000256" key="2">
    <source>
        <dbReference type="ARBA" id="ARBA00023026"/>
    </source>
</evidence>
<evidence type="ECO:0000256" key="3">
    <source>
        <dbReference type="SAM" id="SignalP"/>
    </source>
</evidence>
<dbReference type="RefSeq" id="XP_007323810.1">
    <property type="nucleotide sequence ID" value="XM_007323748.1"/>
</dbReference>
<dbReference type="InterPro" id="IPR018392">
    <property type="entry name" value="LysM"/>
</dbReference>
<dbReference type="InterPro" id="IPR036779">
    <property type="entry name" value="LysM_dom_sf"/>
</dbReference>
<keyword evidence="1" id="KW-0147">Chitin-binding</keyword>
<dbReference type="AlphaFoldDB" id="F8PBN9"/>
<feature type="signal peptide" evidence="3">
    <location>
        <begin position="1"/>
        <end position="18"/>
    </location>
</feature>
<name>F8PBN9_SERL9</name>
<dbReference type="CDD" id="cd00118">
    <property type="entry name" value="LysM"/>
    <property type="match status" value="1"/>
</dbReference>
<dbReference type="GeneID" id="18812956"/>
<dbReference type="GO" id="GO:0008061">
    <property type="term" value="F:chitin binding"/>
    <property type="evidence" value="ECO:0007669"/>
    <property type="project" value="UniProtKB-KW"/>
</dbReference>
<protein>
    <recommendedName>
        <fullName evidence="4">LysM domain-containing protein</fullName>
    </recommendedName>
</protein>
<dbReference type="SUPFAM" id="SSF54106">
    <property type="entry name" value="LysM domain"/>
    <property type="match status" value="2"/>
</dbReference>
<feature type="chain" id="PRO_5003376619" description="LysM domain-containing protein" evidence="3">
    <location>
        <begin position="19"/>
        <end position="140"/>
    </location>
</feature>
<keyword evidence="3" id="KW-0732">Signal</keyword>
<gene>
    <name evidence="5" type="ORF">SERLADRAFT_411668</name>
</gene>
<reference evidence="5" key="1">
    <citation type="submission" date="2011-04" db="EMBL/GenBank/DDBJ databases">
        <title>Evolution of plant cell wall degrading machinery underlies the functional diversity of forest fungi.</title>
        <authorList>
            <consortium name="US DOE Joint Genome Institute (JGI-PGF)"/>
            <person name="Eastwood D.C."/>
            <person name="Floudas D."/>
            <person name="Binder M."/>
            <person name="Majcherczyk A."/>
            <person name="Schneider P."/>
            <person name="Aerts A."/>
            <person name="Asiegbu F.O."/>
            <person name="Baker S.E."/>
            <person name="Barry K."/>
            <person name="Bendiksby M."/>
            <person name="Blumentritt M."/>
            <person name="Coutinho P.M."/>
            <person name="Cullen D."/>
            <person name="Cullen D."/>
            <person name="Gathman A."/>
            <person name="Goodell B."/>
            <person name="Henrissat B."/>
            <person name="Ihrmark K."/>
            <person name="Kauserud H."/>
            <person name="Kohler A."/>
            <person name="LaButti K."/>
            <person name="Lapidus A."/>
            <person name="Lavin J.L."/>
            <person name="Lee Y.-H."/>
            <person name="Lindquist E."/>
            <person name="Lilly W."/>
            <person name="Lucas S."/>
            <person name="Morin E."/>
            <person name="Murat C."/>
            <person name="Oguiza J.A."/>
            <person name="Park J."/>
            <person name="Pisabarro A.G."/>
            <person name="Riley R."/>
            <person name="Rosling A."/>
            <person name="Salamov A."/>
            <person name="Schmidt O."/>
            <person name="Schmutz J."/>
            <person name="Skrede I."/>
            <person name="Stenlid J."/>
            <person name="Wiebenga A."/>
            <person name="Xie X."/>
            <person name="Kues U."/>
            <person name="Hibbett D.S."/>
            <person name="Hoffmeister D."/>
            <person name="Hogberg N."/>
            <person name="Martin F."/>
            <person name="Grigoriev I.V."/>
            <person name="Watkinson S.C."/>
        </authorList>
    </citation>
    <scope>NUCLEOTIDE SEQUENCE</scope>
    <source>
        <strain evidence="5">S7.9</strain>
    </source>
</reference>
<dbReference type="Proteomes" id="UP000008064">
    <property type="component" value="Unassembled WGS sequence"/>
</dbReference>
<accession>F8PBN9</accession>
<dbReference type="KEGG" id="sla:SERLADRAFT_411668"/>
<dbReference type="PANTHER" id="PTHR34997:SF1">
    <property type="entry name" value="PEPTIDOGLYCAN-BINDING LYSIN DOMAIN"/>
    <property type="match status" value="1"/>
</dbReference>
<feature type="domain" description="LysM" evidence="4">
    <location>
        <begin position="82"/>
        <end position="128"/>
    </location>
</feature>
<dbReference type="EMBL" id="GL945443">
    <property type="protein sequence ID" value="EGO19677.1"/>
    <property type="molecule type" value="Genomic_DNA"/>
</dbReference>
<organism>
    <name type="scientific">Serpula lacrymans var. lacrymans (strain S7.9)</name>
    <name type="common">Dry rot fungus</name>
    <dbReference type="NCBI Taxonomy" id="578457"/>
    <lineage>
        <taxon>Eukaryota</taxon>
        <taxon>Fungi</taxon>
        <taxon>Dikarya</taxon>
        <taxon>Basidiomycota</taxon>
        <taxon>Agaricomycotina</taxon>
        <taxon>Agaricomycetes</taxon>
        <taxon>Agaricomycetidae</taxon>
        <taxon>Boletales</taxon>
        <taxon>Coniophorineae</taxon>
        <taxon>Serpulaceae</taxon>
        <taxon>Serpula</taxon>
    </lineage>
</organism>
<dbReference type="SMART" id="SM00257">
    <property type="entry name" value="LysM"/>
    <property type="match status" value="2"/>
</dbReference>
<evidence type="ECO:0000313" key="5">
    <source>
        <dbReference type="EMBL" id="EGO19677.1"/>
    </source>
</evidence>
<dbReference type="HOGENOM" id="CLU_010591_6_1_1"/>
<feature type="domain" description="LysM" evidence="4">
    <location>
        <begin position="26"/>
        <end position="73"/>
    </location>
</feature>
<evidence type="ECO:0000256" key="1">
    <source>
        <dbReference type="ARBA" id="ARBA00022669"/>
    </source>
</evidence>
<dbReference type="Pfam" id="PF01476">
    <property type="entry name" value="LysM"/>
    <property type="match status" value="2"/>
</dbReference>
<evidence type="ECO:0000259" key="4">
    <source>
        <dbReference type="PROSITE" id="PS51782"/>
    </source>
</evidence>